<evidence type="ECO:0000256" key="1">
    <source>
        <dbReference type="SAM" id="SignalP"/>
    </source>
</evidence>
<feature type="chain" id="PRO_5004808027" evidence="1">
    <location>
        <begin position="33"/>
        <end position="150"/>
    </location>
</feature>
<dbReference type="HOGENOM" id="CLU_1736521_0_0_9"/>
<keyword evidence="3" id="KW-1185">Reference proteome</keyword>
<feature type="signal peptide" evidence="1">
    <location>
        <begin position="1"/>
        <end position="32"/>
    </location>
</feature>
<proteinExistence type="predicted"/>
<organism evidence="2 3">
    <name type="scientific">Abiotrophia defectiva ATCC 49176</name>
    <dbReference type="NCBI Taxonomy" id="592010"/>
    <lineage>
        <taxon>Bacteria</taxon>
        <taxon>Bacillati</taxon>
        <taxon>Bacillota</taxon>
        <taxon>Bacilli</taxon>
        <taxon>Lactobacillales</taxon>
        <taxon>Aerococcaceae</taxon>
        <taxon>Abiotrophia</taxon>
    </lineage>
</organism>
<evidence type="ECO:0000313" key="3">
    <source>
        <dbReference type="Proteomes" id="UP000019050"/>
    </source>
</evidence>
<sequence length="150" mass="17299">MKEQCNMKRFILTPLTFLFLLLFCLSTSNVQANQSVGDDLCCCPKKPHESWCEEYAVEWYKGANPNGVRPIEEDLTAYIPDKKDKKRDAFPTSIVVEEIRFFSSQPPQTIYYNKNHYYGYIPLVKIWQLGPIYYALYKGAVILQGPGANN</sequence>
<keyword evidence="1" id="KW-0732">Signal</keyword>
<evidence type="ECO:0000313" key="2">
    <source>
        <dbReference type="EMBL" id="ESK64960.1"/>
    </source>
</evidence>
<comment type="caution">
    <text evidence="2">The sequence shown here is derived from an EMBL/GenBank/DDBJ whole genome shotgun (WGS) entry which is preliminary data.</text>
</comment>
<dbReference type="Proteomes" id="UP000019050">
    <property type="component" value="Unassembled WGS sequence"/>
</dbReference>
<dbReference type="EMBL" id="ACIN03000015">
    <property type="protein sequence ID" value="ESK64960.1"/>
    <property type="molecule type" value="Genomic_DNA"/>
</dbReference>
<protein>
    <submittedName>
        <fullName evidence="2">Uncharacterized protein</fullName>
    </submittedName>
</protein>
<gene>
    <name evidence="2" type="ORF">GCWU000182_001692</name>
</gene>
<reference evidence="2" key="1">
    <citation type="submission" date="2013-06" db="EMBL/GenBank/DDBJ databases">
        <authorList>
            <person name="Weinstock G."/>
            <person name="Sodergren E."/>
            <person name="Clifton S."/>
            <person name="Fulton L."/>
            <person name="Fulton B."/>
            <person name="Courtney L."/>
            <person name="Fronick C."/>
            <person name="Harrison M."/>
            <person name="Strong C."/>
            <person name="Farmer C."/>
            <person name="Delahaunty K."/>
            <person name="Markovic C."/>
            <person name="Hall O."/>
            <person name="Minx P."/>
            <person name="Tomlinson C."/>
            <person name="Mitreva M."/>
            <person name="Nelson J."/>
            <person name="Hou S."/>
            <person name="Wollam A."/>
            <person name="Pepin K.H."/>
            <person name="Johnson M."/>
            <person name="Bhonagiri V."/>
            <person name="Nash W.E."/>
            <person name="Warren W."/>
            <person name="Chinwalla A."/>
            <person name="Mardis E.R."/>
            <person name="Wilson R.K."/>
        </authorList>
    </citation>
    <scope>NUCLEOTIDE SEQUENCE [LARGE SCALE GENOMIC DNA]</scope>
    <source>
        <strain evidence="2">ATCC 49176</strain>
    </source>
</reference>
<dbReference type="AlphaFoldDB" id="W1Q1Q9"/>
<name>W1Q1Q9_ABIDE</name>
<accession>W1Q1Q9</accession>